<dbReference type="PANTHER" id="PTHR10037">
    <property type="entry name" value="VOLTAGE-GATED CATION CHANNEL CALCIUM AND SODIUM"/>
    <property type="match status" value="1"/>
</dbReference>
<reference evidence="7 8" key="1">
    <citation type="journal article" date="2016" name="Genome Biol. Evol.">
        <title>Gene Family Evolution Reflects Adaptation to Soil Environmental Stressors in the Genome of the Collembolan Orchesella cincta.</title>
        <authorList>
            <person name="Faddeeva-Vakhrusheva A."/>
            <person name="Derks M.F."/>
            <person name="Anvar S.Y."/>
            <person name="Agamennone V."/>
            <person name="Suring W."/>
            <person name="Smit S."/>
            <person name="van Straalen N.M."/>
            <person name="Roelofs D."/>
        </authorList>
    </citation>
    <scope>NUCLEOTIDE SEQUENCE [LARGE SCALE GENOMIC DNA]</scope>
    <source>
        <tissue evidence="7">Mixed pool</tissue>
    </source>
</reference>
<evidence type="ECO:0000313" key="8">
    <source>
        <dbReference type="Proteomes" id="UP000094527"/>
    </source>
</evidence>
<dbReference type="OrthoDB" id="2984333at2759"/>
<feature type="transmembrane region" description="Helical" evidence="5">
    <location>
        <begin position="99"/>
        <end position="119"/>
    </location>
</feature>
<evidence type="ECO:0000313" key="7">
    <source>
        <dbReference type="EMBL" id="ODM88179.1"/>
    </source>
</evidence>
<evidence type="ECO:0000256" key="4">
    <source>
        <dbReference type="ARBA" id="ARBA00023136"/>
    </source>
</evidence>
<dbReference type="AlphaFoldDB" id="A0A1D2M5C1"/>
<dbReference type="GO" id="GO:0001518">
    <property type="term" value="C:voltage-gated sodium channel complex"/>
    <property type="evidence" value="ECO:0007669"/>
    <property type="project" value="TreeGrafter"/>
</dbReference>
<evidence type="ECO:0000256" key="5">
    <source>
        <dbReference type="SAM" id="Phobius"/>
    </source>
</evidence>
<dbReference type="Proteomes" id="UP000094527">
    <property type="component" value="Unassembled WGS sequence"/>
</dbReference>
<keyword evidence="7" id="KW-0407">Ion channel</keyword>
<dbReference type="Gene3D" id="1.20.120.350">
    <property type="entry name" value="Voltage-gated potassium channels. Chain C"/>
    <property type="match status" value="1"/>
</dbReference>
<dbReference type="SUPFAM" id="SSF81324">
    <property type="entry name" value="Voltage-gated potassium channels"/>
    <property type="match status" value="1"/>
</dbReference>
<keyword evidence="8" id="KW-1185">Reference proteome</keyword>
<dbReference type="EMBL" id="LJIJ01004006">
    <property type="protein sequence ID" value="ODM88179.1"/>
    <property type="molecule type" value="Genomic_DNA"/>
</dbReference>
<dbReference type="PANTHER" id="PTHR10037:SF288">
    <property type="entry name" value="SODIUM CHANNEL PROTEIN PARA"/>
    <property type="match status" value="1"/>
</dbReference>
<accession>A0A1D2M5C1</accession>
<dbReference type="GO" id="GO:0019228">
    <property type="term" value="P:neuronal action potential"/>
    <property type="evidence" value="ECO:0007669"/>
    <property type="project" value="TreeGrafter"/>
</dbReference>
<name>A0A1D2M5C1_ORCCI</name>
<dbReference type="GO" id="GO:0086010">
    <property type="term" value="P:membrane depolarization during action potential"/>
    <property type="evidence" value="ECO:0007669"/>
    <property type="project" value="TreeGrafter"/>
</dbReference>
<keyword evidence="7" id="KW-0813">Transport</keyword>
<feature type="transmembrane region" description="Helical" evidence="5">
    <location>
        <begin position="49"/>
        <end position="68"/>
    </location>
</feature>
<evidence type="ECO:0000256" key="1">
    <source>
        <dbReference type="ARBA" id="ARBA00004141"/>
    </source>
</evidence>
<evidence type="ECO:0000256" key="3">
    <source>
        <dbReference type="ARBA" id="ARBA00022989"/>
    </source>
</evidence>
<comment type="caution">
    <text evidence="7">The sequence shown here is derived from an EMBL/GenBank/DDBJ whole genome shotgun (WGS) entry which is preliminary data.</text>
</comment>
<gene>
    <name evidence="7" type="ORF">Ocin01_18501</name>
</gene>
<dbReference type="OMA" id="YSSTRMF"/>
<dbReference type="InterPro" id="IPR005821">
    <property type="entry name" value="Ion_trans_dom"/>
</dbReference>
<keyword evidence="4 5" id="KW-0472">Membrane</keyword>
<feature type="domain" description="Ion transport" evidence="6">
    <location>
        <begin position="1"/>
        <end position="119"/>
    </location>
</feature>
<dbReference type="GO" id="GO:0005248">
    <property type="term" value="F:voltage-gated sodium channel activity"/>
    <property type="evidence" value="ECO:0007669"/>
    <property type="project" value="TreeGrafter"/>
</dbReference>
<dbReference type="Pfam" id="PF00520">
    <property type="entry name" value="Ion_trans"/>
    <property type="match status" value="1"/>
</dbReference>
<keyword evidence="3 5" id="KW-1133">Transmembrane helix</keyword>
<organism evidence="7 8">
    <name type="scientific">Orchesella cincta</name>
    <name type="common">Springtail</name>
    <name type="synonym">Podura cincta</name>
    <dbReference type="NCBI Taxonomy" id="48709"/>
    <lineage>
        <taxon>Eukaryota</taxon>
        <taxon>Metazoa</taxon>
        <taxon>Ecdysozoa</taxon>
        <taxon>Arthropoda</taxon>
        <taxon>Hexapoda</taxon>
        <taxon>Collembola</taxon>
        <taxon>Entomobryomorpha</taxon>
        <taxon>Entomobryoidea</taxon>
        <taxon>Orchesellidae</taxon>
        <taxon>Orchesellinae</taxon>
        <taxon>Orchesella</taxon>
    </lineage>
</organism>
<keyword evidence="7" id="KW-0406">Ion transport</keyword>
<comment type="subcellular location">
    <subcellularLocation>
        <location evidence="1">Membrane</location>
        <topology evidence="1">Multi-pass membrane protein</topology>
    </subcellularLocation>
</comment>
<evidence type="ECO:0000256" key="2">
    <source>
        <dbReference type="ARBA" id="ARBA00022692"/>
    </source>
</evidence>
<evidence type="ECO:0000259" key="6">
    <source>
        <dbReference type="Pfam" id="PF00520"/>
    </source>
</evidence>
<feature type="transmembrane region" description="Helical" evidence="5">
    <location>
        <begin position="15"/>
        <end position="37"/>
    </location>
</feature>
<keyword evidence="2 5" id="KW-0812">Transmembrane</keyword>
<proteinExistence type="predicted"/>
<dbReference type="InterPro" id="IPR027359">
    <property type="entry name" value="Volt_channel_dom_sf"/>
</dbReference>
<protein>
    <submittedName>
        <fullName evidence="7">Sodium channel protein para</fullName>
    </submittedName>
</protein>
<dbReference type="InterPro" id="IPR043203">
    <property type="entry name" value="VGCC_Ca_Na"/>
</dbReference>
<dbReference type="STRING" id="48709.A0A1D2M5C1"/>
<sequence length="122" mass="14137">MTMDHYQMSQTWDNFLTMVNSVFVAIFTCECFMKMFALRHHYFTEPWNLFDLVVVFLSIAGMLLSDLIEKYFVSPTLLRVVRVAKVGRVLRLVKGAKGIRTLLFALAMSFQLCSIFVCCSSW</sequence>